<dbReference type="Gene3D" id="1.25.40.20">
    <property type="entry name" value="Ankyrin repeat-containing domain"/>
    <property type="match status" value="4"/>
</dbReference>
<dbReference type="PANTHER" id="PTHR24198">
    <property type="entry name" value="ANKYRIN REPEAT AND PROTEIN KINASE DOMAIN-CONTAINING PROTEIN"/>
    <property type="match status" value="1"/>
</dbReference>
<protein>
    <submittedName>
        <fullName evidence="5">Ankyrin repeat domain-containing protein</fullName>
    </submittedName>
</protein>
<dbReference type="InterPro" id="IPR036770">
    <property type="entry name" value="Ankyrin_rpt-contain_sf"/>
</dbReference>
<feature type="repeat" description="ANK" evidence="3">
    <location>
        <begin position="380"/>
        <end position="425"/>
    </location>
</feature>
<reference evidence="5 6" key="1">
    <citation type="submission" date="2020-10" db="EMBL/GenBank/DDBJ databases">
        <title>Wide distribution of Phycisphaera-like planctomycetes from WD2101 soil group in peatlands and genome analysis of the first cultivated representative.</title>
        <authorList>
            <person name="Dedysh S.N."/>
            <person name="Beletsky A.V."/>
            <person name="Ivanova A."/>
            <person name="Kulichevskaya I.S."/>
            <person name="Suzina N.E."/>
            <person name="Philippov D.A."/>
            <person name="Rakitin A.L."/>
            <person name="Mardanov A.V."/>
            <person name="Ravin N.V."/>
        </authorList>
    </citation>
    <scope>NUCLEOTIDE SEQUENCE [LARGE SCALE GENOMIC DNA]</scope>
    <source>
        <strain evidence="5 6">M1803</strain>
    </source>
</reference>
<dbReference type="PROSITE" id="PS50088">
    <property type="entry name" value="ANK_REPEAT"/>
    <property type="match status" value="9"/>
</dbReference>
<dbReference type="AlphaFoldDB" id="A0A7M2WZ24"/>
<feature type="repeat" description="ANK" evidence="3">
    <location>
        <begin position="250"/>
        <end position="282"/>
    </location>
</feature>
<evidence type="ECO:0000256" key="3">
    <source>
        <dbReference type="PROSITE-ProRule" id="PRU00023"/>
    </source>
</evidence>
<dbReference type="RefSeq" id="WP_206293709.1">
    <property type="nucleotide sequence ID" value="NZ_CP063458.1"/>
</dbReference>
<dbReference type="Pfam" id="PF00023">
    <property type="entry name" value="Ank"/>
    <property type="match status" value="2"/>
</dbReference>
<dbReference type="SUPFAM" id="SSF48403">
    <property type="entry name" value="Ankyrin repeat"/>
    <property type="match status" value="2"/>
</dbReference>
<evidence type="ECO:0000256" key="1">
    <source>
        <dbReference type="ARBA" id="ARBA00022737"/>
    </source>
</evidence>
<dbReference type="PANTHER" id="PTHR24198:SF165">
    <property type="entry name" value="ANKYRIN REPEAT-CONTAINING PROTEIN-RELATED"/>
    <property type="match status" value="1"/>
</dbReference>
<dbReference type="Pfam" id="PF12796">
    <property type="entry name" value="Ank_2"/>
    <property type="match status" value="2"/>
</dbReference>
<proteinExistence type="predicted"/>
<dbReference type="PROSITE" id="PS50297">
    <property type="entry name" value="ANK_REP_REGION"/>
    <property type="match status" value="7"/>
</dbReference>
<dbReference type="InterPro" id="IPR002110">
    <property type="entry name" value="Ankyrin_rpt"/>
</dbReference>
<feature type="region of interest" description="Disordered" evidence="4">
    <location>
        <begin position="494"/>
        <end position="514"/>
    </location>
</feature>
<feature type="repeat" description="ANK" evidence="3">
    <location>
        <begin position="174"/>
        <end position="206"/>
    </location>
</feature>
<evidence type="ECO:0000256" key="4">
    <source>
        <dbReference type="SAM" id="MobiDB-lite"/>
    </source>
</evidence>
<feature type="repeat" description="ANK" evidence="3">
    <location>
        <begin position="141"/>
        <end position="173"/>
    </location>
</feature>
<keyword evidence="2 3" id="KW-0040">ANK repeat</keyword>
<evidence type="ECO:0000256" key="2">
    <source>
        <dbReference type="ARBA" id="ARBA00023043"/>
    </source>
</evidence>
<gene>
    <name evidence="5" type="ORF">IPV69_04425</name>
</gene>
<evidence type="ECO:0000313" key="6">
    <source>
        <dbReference type="Proteomes" id="UP000593765"/>
    </source>
</evidence>
<keyword evidence="1" id="KW-0677">Repeat</keyword>
<evidence type="ECO:0000313" key="5">
    <source>
        <dbReference type="EMBL" id="QOV90614.1"/>
    </source>
</evidence>
<accession>A0A7M2WZ24</accession>
<feature type="repeat" description="ANK" evidence="3">
    <location>
        <begin position="108"/>
        <end position="140"/>
    </location>
</feature>
<keyword evidence="6" id="KW-1185">Reference proteome</keyword>
<feature type="repeat" description="ANK" evidence="3">
    <location>
        <begin position="426"/>
        <end position="458"/>
    </location>
</feature>
<name>A0A7M2WZ24_9BACT</name>
<feature type="repeat" description="ANK" evidence="3">
    <location>
        <begin position="75"/>
        <end position="107"/>
    </location>
</feature>
<dbReference type="KEGG" id="hbs:IPV69_04425"/>
<dbReference type="Proteomes" id="UP000593765">
    <property type="component" value="Chromosome"/>
</dbReference>
<sequence length="514" mass="53692">MPDFIATRRPIRIDRVLRRAAVGALVGCVLACGVVSGATGAERPASLADAAEKADWPRVAKLIETGADVNTGQADGATALHWAVHRDDSATVKLLLTAGANPKAANRYGVTPLSLACVNGSGMIVTALLEAGADPNATLRGGETALMTAARTGRISPLQALLRHKANVDAADRKGQTAIMWAAADGHADAVQLLIKAGADFRRRLDSGFTPFLFAARNGRIEVVRTLLKSGIDANEVIKTEKGAGRAPRDGTSALLLAVENGHFDLATELIAAGADPNDMRSGFTPLHALSWVRKPDRGDDLGGQPPPQGSGRMSSIEFAKFLIAHRADINRPLKNGNPGRGKLNMAGATPLLLASKTAALELMKLLVASGANPQLGNADGATPIMAAAGLGCLAPTEEAGTEPECVAAVEYLLSLGGDINTRDKNLETAMHGAAYKSLPKVVALLARSGAKIDVWNQRNKYGWTPVTIAEGFRPGNFKPSVETLDALHKVMRDAGVTPPPPTPRSEAAKPPQQ</sequence>
<feature type="repeat" description="ANK" evidence="3">
    <location>
        <begin position="347"/>
        <end position="379"/>
    </location>
</feature>
<dbReference type="SMART" id="SM00248">
    <property type="entry name" value="ANK"/>
    <property type="match status" value="10"/>
</dbReference>
<organism evidence="5 6">
    <name type="scientific">Humisphaera borealis</name>
    <dbReference type="NCBI Taxonomy" id="2807512"/>
    <lineage>
        <taxon>Bacteria</taxon>
        <taxon>Pseudomonadati</taxon>
        <taxon>Planctomycetota</taxon>
        <taxon>Phycisphaerae</taxon>
        <taxon>Tepidisphaerales</taxon>
        <taxon>Tepidisphaeraceae</taxon>
        <taxon>Humisphaera</taxon>
    </lineage>
</organism>
<dbReference type="EMBL" id="CP063458">
    <property type="protein sequence ID" value="QOV90614.1"/>
    <property type="molecule type" value="Genomic_DNA"/>
</dbReference>
<feature type="repeat" description="ANK" evidence="3">
    <location>
        <begin position="207"/>
        <end position="239"/>
    </location>
</feature>